<protein>
    <recommendedName>
        <fullName evidence="6">Ribosomal protein S15</fullName>
    </recommendedName>
</protein>
<sequence>MVRISVLNDALKSMYNAEKRGKRQVMIRPSSKVIIKFLLVMQKHGKHPFFS</sequence>
<dbReference type="InterPro" id="IPR000630">
    <property type="entry name" value="Ribosomal_uS8"/>
</dbReference>
<evidence type="ECO:0000256" key="3">
    <source>
        <dbReference type="ARBA" id="ARBA00023274"/>
    </source>
</evidence>
<dbReference type="Gene3D" id="3.30.1370.30">
    <property type="match status" value="1"/>
</dbReference>
<keyword evidence="2" id="KW-0689">Ribosomal protein</keyword>
<dbReference type="EMBL" id="BTGU01000069">
    <property type="protein sequence ID" value="GMN57252.1"/>
    <property type="molecule type" value="Genomic_DNA"/>
</dbReference>
<dbReference type="GO" id="GO:1990904">
    <property type="term" value="C:ribonucleoprotein complex"/>
    <property type="evidence" value="ECO:0007669"/>
    <property type="project" value="UniProtKB-KW"/>
</dbReference>
<dbReference type="PANTHER" id="PTHR11758">
    <property type="entry name" value="40S RIBOSOMAL PROTEIN S15A"/>
    <property type="match status" value="1"/>
</dbReference>
<evidence type="ECO:0000256" key="2">
    <source>
        <dbReference type="ARBA" id="ARBA00022980"/>
    </source>
</evidence>
<dbReference type="FunFam" id="3.30.1370.30:FF:000001">
    <property type="entry name" value="40S ribosomal protein S15a"/>
    <property type="match status" value="1"/>
</dbReference>
<dbReference type="GO" id="GO:0003735">
    <property type="term" value="F:structural constituent of ribosome"/>
    <property type="evidence" value="ECO:0007669"/>
    <property type="project" value="InterPro"/>
</dbReference>
<comment type="similarity">
    <text evidence="1">Belongs to the universal ribosomal protein uS8 family.</text>
</comment>
<dbReference type="AlphaFoldDB" id="A0AA88DL27"/>
<evidence type="ECO:0000313" key="4">
    <source>
        <dbReference type="EMBL" id="GMN57252.1"/>
    </source>
</evidence>
<proteinExistence type="inferred from homology"/>
<keyword evidence="3" id="KW-0687">Ribonucleoprotein</keyword>
<evidence type="ECO:0000313" key="5">
    <source>
        <dbReference type="Proteomes" id="UP001187192"/>
    </source>
</evidence>
<dbReference type="GO" id="GO:0006412">
    <property type="term" value="P:translation"/>
    <property type="evidence" value="ECO:0007669"/>
    <property type="project" value="InterPro"/>
</dbReference>
<organism evidence="4 5">
    <name type="scientific">Ficus carica</name>
    <name type="common">Common fig</name>
    <dbReference type="NCBI Taxonomy" id="3494"/>
    <lineage>
        <taxon>Eukaryota</taxon>
        <taxon>Viridiplantae</taxon>
        <taxon>Streptophyta</taxon>
        <taxon>Embryophyta</taxon>
        <taxon>Tracheophyta</taxon>
        <taxon>Spermatophyta</taxon>
        <taxon>Magnoliopsida</taxon>
        <taxon>eudicotyledons</taxon>
        <taxon>Gunneridae</taxon>
        <taxon>Pentapetalae</taxon>
        <taxon>rosids</taxon>
        <taxon>fabids</taxon>
        <taxon>Rosales</taxon>
        <taxon>Moraceae</taxon>
        <taxon>Ficeae</taxon>
        <taxon>Ficus</taxon>
    </lineage>
</organism>
<dbReference type="Proteomes" id="UP001187192">
    <property type="component" value="Unassembled WGS sequence"/>
</dbReference>
<keyword evidence="5" id="KW-1185">Reference proteome</keyword>
<comment type="caution">
    <text evidence="4">The sequence shown here is derived from an EMBL/GenBank/DDBJ whole genome shotgun (WGS) entry which is preliminary data.</text>
</comment>
<reference evidence="4" key="1">
    <citation type="submission" date="2023-07" db="EMBL/GenBank/DDBJ databases">
        <title>draft genome sequence of fig (Ficus carica).</title>
        <authorList>
            <person name="Takahashi T."/>
            <person name="Nishimura K."/>
        </authorList>
    </citation>
    <scope>NUCLEOTIDE SEQUENCE</scope>
</reference>
<gene>
    <name evidence="4" type="ORF">TIFTF001_026359</name>
</gene>
<evidence type="ECO:0008006" key="6">
    <source>
        <dbReference type="Google" id="ProtNLM"/>
    </source>
</evidence>
<dbReference type="InterPro" id="IPR035987">
    <property type="entry name" value="Ribosomal_uS8_sf"/>
</dbReference>
<accession>A0AA88DL27</accession>
<dbReference type="GO" id="GO:0005840">
    <property type="term" value="C:ribosome"/>
    <property type="evidence" value="ECO:0007669"/>
    <property type="project" value="UniProtKB-KW"/>
</dbReference>
<dbReference type="SUPFAM" id="SSF56047">
    <property type="entry name" value="Ribosomal protein S8"/>
    <property type="match status" value="1"/>
</dbReference>
<evidence type="ECO:0000256" key="1">
    <source>
        <dbReference type="ARBA" id="ARBA00006471"/>
    </source>
</evidence>
<name>A0AA88DL27_FICCA</name>